<accession>A0A017H884</accession>
<keyword evidence="2" id="KW-1185">Reference proteome</keyword>
<organism evidence="1 2">
    <name type="scientific">Limimaricola hongkongensis DSM 17492</name>
    <dbReference type="NCBI Taxonomy" id="1122180"/>
    <lineage>
        <taxon>Bacteria</taxon>
        <taxon>Pseudomonadati</taxon>
        <taxon>Pseudomonadota</taxon>
        <taxon>Alphaproteobacteria</taxon>
        <taxon>Rhodobacterales</taxon>
        <taxon>Paracoccaceae</taxon>
        <taxon>Limimaricola</taxon>
    </lineage>
</organism>
<gene>
    <name evidence="1" type="ORF">Lokhon_03143</name>
</gene>
<dbReference type="AlphaFoldDB" id="A0A017H884"/>
<comment type="caution">
    <text evidence="1">The sequence shown here is derived from an EMBL/GenBank/DDBJ whole genome shotgun (WGS) entry which is preliminary data.</text>
</comment>
<proteinExistence type="predicted"/>
<dbReference type="PATRIC" id="fig|1122180.6.peg.3135"/>
<evidence type="ECO:0000313" key="1">
    <source>
        <dbReference type="EMBL" id="EYD70510.1"/>
    </source>
</evidence>
<reference evidence="1 2" key="1">
    <citation type="submission" date="2013-03" db="EMBL/GenBank/DDBJ databases">
        <authorList>
            <person name="Fiebig A."/>
            <person name="Goeker M."/>
            <person name="Klenk H.-P.P."/>
        </authorList>
    </citation>
    <scope>NUCLEOTIDE SEQUENCE [LARGE SCALE GENOMIC DNA]</scope>
    <source>
        <strain evidence="1 2">DSM 17492</strain>
    </source>
</reference>
<dbReference type="HOGENOM" id="CLU_3235661_0_0_5"/>
<sequence length="43" mass="4905">MSSEDRTPADLRDLILMSIYHTQGILAEVQDAMEAETRAQLKR</sequence>
<name>A0A017H884_9RHOB</name>
<evidence type="ECO:0000313" key="2">
    <source>
        <dbReference type="Proteomes" id="UP000025047"/>
    </source>
</evidence>
<dbReference type="Proteomes" id="UP000025047">
    <property type="component" value="Unassembled WGS sequence"/>
</dbReference>
<dbReference type="EMBL" id="APGJ01000008">
    <property type="protein sequence ID" value="EYD70510.1"/>
    <property type="molecule type" value="Genomic_DNA"/>
</dbReference>
<protein>
    <submittedName>
        <fullName evidence="1">Uncharacterized protein</fullName>
    </submittedName>
</protein>